<dbReference type="EMBL" id="JAPDRP010000013">
    <property type="protein sequence ID" value="KAJ9642335.1"/>
    <property type="molecule type" value="Genomic_DNA"/>
</dbReference>
<proteinExistence type="predicted"/>
<dbReference type="Proteomes" id="UP001172680">
    <property type="component" value="Unassembled WGS sequence"/>
</dbReference>
<evidence type="ECO:0000313" key="1">
    <source>
        <dbReference type="EMBL" id="KAJ9642335.1"/>
    </source>
</evidence>
<gene>
    <name evidence="1" type="ORF">H2199_004715</name>
</gene>
<evidence type="ECO:0000313" key="2">
    <source>
        <dbReference type="Proteomes" id="UP001172680"/>
    </source>
</evidence>
<sequence>MPRTYLQHSFSGRHKKSMEPDPFDGLLDLEEEYYQEGYALGVADGSKAGRIEGRIFGLEKGFEKFAAMGALHGKAALWAARLQQMQQLRALEDSSAGHEQVEKSKKSLAEVSQETTQETAVTLPLLSSNPRLEKHIQTLFALAEPASLSTQNTEDAVSDFDDRLKRATAKAKVIEKIVGEGSVESALEGTDASSNGTPEKRSIRLAQNEKSESNMEDFGASPHRARS</sequence>
<keyword evidence="2" id="KW-1185">Reference proteome</keyword>
<protein>
    <submittedName>
        <fullName evidence="1">Uncharacterized protein</fullName>
    </submittedName>
</protein>
<comment type="caution">
    <text evidence="1">The sequence shown here is derived from an EMBL/GenBank/DDBJ whole genome shotgun (WGS) entry which is preliminary data.</text>
</comment>
<reference evidence="1" key="1">
    <citation type="submission" date="2022-10" db="EMBL/GenBank/DDBJ databases">
        <title>Culturing micro-colonial fungi from biological soil crusts in the Mojave desert and describing Neophaeococcomyces mojavensis, and introducing the new genera and species Taxawa tesnikishii.</title>
        <authorList>
            <person name="Kurbessoian T."/>
            <person name="Stajich J.E."/>
        </authorList>
    </citation>
    <scope>NUCLEOTIDE SEQUENCE</scope>
    <source>
        <strain evidence="1">JES_115</strain>
    </source>
</reference>
<accession>A0ACC2Z401</accession>
<name>A0ACC2Z401_9PEZI</name>
<organism evidence="1 2">
    <name type="scientific">Coniosporium tulheliwenetii</name>
    <dbReference type="NCBI Taxonomy" id="3383036"/>
    <lineage>
        <taxon>Eukaryota</taxon>
        <taxon>Fungi</taxon>
        <taxon>Dikarya</taxon>
        <taxon>Ascomycota</taxon>
        <taxon>Pezizomycotina</taxon>
        <taxon>Dothideomycetes</taxon>
        <taxon>Dothideomycetes incertae sedis</taxon>
        <taxon>Coniosporium</taxon>
    </lineage>
</organism>